<reference evidence="3" key="1">
    <citation type="submission" date="2021-12" db="EMBL/GenBank/DDBJ databases">
        <authorList>
            <person name="Rodrigo-Torres L."/>
            <person name="Arahal R. D."/>
            <person name="Lucena T."/>
        </authorList>
    </citation>
    <scope>NUCLEOTIDE SEQUENCE</scope>
    <source>
        <strain evidence="3">CECT 8858</strain>
    </source>
</reference>
<keyword evidence="4" id="KW-1185">Reference proteome</keyword>
<keyword evidence="1" id="KW-0175">Coiled coil</keyword>
<feature type="transmembrane region" description="Helical" evidence="2">
    <location>
        <begin position="15"/>
        <end position="34"/>
    </location>
</feature>
<gene>
    <name evidence="3" type="ORF">EMA8858_04191</name>
</gene>
<evidence type="ECO:0000313" key="3">
    <source>
        <dbReference type="EMBL" id="CAH0998056.1"/>
    </source>
</evidence>
<dbReference type="RefSeq" id="WP_238808863.1">
    <property type="nucleotide sequence ID" value="NZ_CAKLPY010000011.1"/>
</dbReference>
<dbReference type="EMBL" id="CAKLPY010000011">
    <property type="protein sequence ID" value="CAH0998056.1"/>
    <property type="molecule type" value="Genomic_DNA"/>
</dbReference>
<organism evidence="3 4">
    <name type="scientific">Emticicia aquatica</name>
    <dbReference type="NCBI Taxonomy" id="1681835"/>
    <lineage>
        <taxon>Bacteria</taxon>
        <taxon>Pseudomonadati</taxon>
        <taxon>Bacteroidota</taxon>
        <taxon>Cytophagia</taxon>
        <taxon>Cytophagales</taxon>
        <taxon>Leadbetterellaceae</taxon>
        <taxon>Emticicia</taxon>
    </lineage>
</organism>
<name>A0ABN8F1M7_9BACT</name>
<evidence type="ECO:0000256" key="2">
    <source>
        <dbReference type="SAM" id="Phobius"/>
    </source>
</evidence>
<comment type="caution">
    <text evidence="3">The sequence shown here is derived from an EMBL/GenBank/DDBJ whole genome shotgun (WGS) entry which is preliminary data.</text>
</comment>
<evidence type="ECO:0000313" key="4">
    <source>
        <dbReference type="Proteomes" id="UP000837932"/>
    </source>
</evidence>
<dbReference type="Proteomes" id="UP000837932">
    <property type="component" value="Unassembled WGS sequence"/>
</dbReference>
<sequence>MNKLSKLESLLNNNLIVIAIYLLGLVVFAIYLFYFRKKKEYKKEDIKNLKQNTKDAVFYIENVKNKEIERQHILKSKIAELNSIENKNTAIQKEAEKKASIEAVQAKQDAEKNILEQKIKIQKEAEKKASLKAEQAKQDAEKNILEQKIKIQKEAEKKASIEAAQAKQDAEKKYFRAKNKNSKGS</sequence>
<proteinExistence type="predicted"/>
<evidence type="ECO:0000256" key="1">
    <source>
        <dbReference type="SAM" id="Coils"/>
    </source>
</evidence>
<keyword evidence="2" id="KW-0812">Transmembrane</keyword>
<keyword evidence="2" id="KW-1133">Transmembrane helix</keyword>
<accession>A0ABN8F1M7</accession>
<feature type="coiled-coil region" evidence="1">
    <location>
        <begin position="74"/>
        <end position="157"/>
    </location>
</feature>
<keyword evidence="2" id="KW-0472">Membrane</keyword>
<protein>
    <submittedName>
        <fullName evidence="3">Uncharacterized protein</fullName>
    </submittedName>
</protein>